<dbReference type="Gene3D" id="3.40.1580.10">
    <property type="entry name" value="SMI1/KNR4-like"/>
    <property type="match status" value="1"/>
</dbReference>
<keyword evidence="3" id="KW-1185">Reference proteome</keyword>
<dbReference type="Pfam" id="PF09346">
    <property type="entry name" value="SMI1_KNR4"/>
    <property type="match status" value="1"/>
</dbReference>
<feature type="domain" description="Knr4/Smi1-like" evidence="1">
    <location>
        <begin position="12"/>
        <end position="144"/>
    </location>
</feature>
<name>A0ABV1DCV6_9FIRM</name>
<evidence type="ECO:0000259" key="1">
    <source>
        <dbReference type="SMART" id="SM00860"/>
    </source>
</evidence>
<reference evidence="2 3" key="1">
    <citation type="submission" date="2024-03" db="EMBL/GenBank/DDBJ databases">
        <title>Human intestinal bacterial collection.</title>
        <authorList>
            <person name="Pauvert C."/>
            <person name="Hitch T.C.A."/>
            <person name="Clavel T."/>
        </authorList>
    </citation>
    <scope>NUCLEOTIDE SEQUENCE [LARGE SCALE GENOMIC DNA]</scope>
    <source>
        <strain evidence="2 3">CLA-SR-H021</strain>
    </source>
</reference>
<dbReference type="EMBL" id="JBBMFM010000159">
    <property type="protein sequence ID" value="MEQ2428201.1"/>
    <property type="molecule type" value="Genomic_DNA"/>
</dbReference>
<dbReference type="RefSeq" id="WP_008716286.1">
    <property type="nucleotide sequence ID" value="NZ_JAJFDX010000005.1"/>
</dbReference>
<comment type="caution">
    <text evidence="2">The sequence shown here is derived from an EMBL/GenBank/DDBJ whole genome shotgun (WGS) entry which is preliminary data.</text>
</comment>
<organism evidence="2 3">
    <name type="scientific">Enterocloster hominis</name>
    <name type="common">ex Hitch et al. 2024</name>
    <dbReference type="NCBI Taxonomy" id="1917870"/>
    <lineage>
        <taxon>Bacteria</taxon>
        <taxon>Bacillati</taxon>
        <taxon>Bacillota</taxon>
        <taxon>Clostridia</taxon>
        <taxon>Lachnospirales</taxon>
        <taxon>Lachnospiraceae</taxon>
        <taxon>Enterocloster</taxon>
    </lineage>
</organism>
<dbReference type="InterPro" id="IPR037883">
    <property type="entry name" value="Knr4/Smi1-like_sf"/>
</dbReference>
<dbReference type="Proteomes" id="UP001454086">
    <property type="component" value="Unassembled WGS sequence"/>
</dbReference>
<dbReference type="SUPFAM" id="SSF160631">
    <property type="entry name" value="SMI1/KNR4-like"/>
    <property type="match status" value="1"/>
</dbReference>
<protein>
    <submittedName>
        <fullName evidence="2">SMI1/KNR4 family protein</fullName>
    </submittedName>
</protein>
<proteinExistence type="predicted"/>
<evidence type="ECO:0000313" key="3">
    <source>
        <dbReference type="Proteomes" id="UP001454086"/>
    </source>
</evidence>
<dbReference type="SMART" id="SM00860">
    <property type="entry name" value="SMI1_KNR4"/>
    <property type="match status" value="1"/>
</dbReference>
<gene>
    <name evidence="2" type="ORF">WMQ36_24890</name>
</gene>
<sequence>MFTNEILSTCEKACADDLSELEEVYGFKFPNEMKLFYLQYNGGNLKRREVCLQKEDWKSSTSFHKFYTVKGEFENILKEVYFEDWWIKWLIPFGHDDGGEHFCFSTRDCDYGSIYYFVSECIDDENPENALVKVGGNLIEFINNMK</sequence>
<dbReference type="InterPro" id="IPR018958">
    <property type="entry name" value="Knr4/Smi1-like_dom"/>
</dbReference>
<evidence type="ECO:0000313" key="2">
    <source>
        <dbReference type="EMBL" id="MEQ2428201.1"/>
    </source>
</evidence>
<accession>A0ABV1DCV6</accession>